<evidence type="ECO:0000313" key="3">
    <source>
        <dbReference type="EMBL" id="MBB3929712.1"/>
    </source>
</evidence>
<comment type="caution">
    <text evidence="3">The sequence shown here is derived from an EMBL/GenBank/DDBJ whole genome shotgun (WGS) entry which is preliminary data.</text>
</comment>
<dbReference type="AlphaFoldDB" id="A0A840AJH3"/>
<proteinExistence type="predicted"/>
<keyword evidence="4" id="KW-1185">Reference proteome</keyword>
<feature type="chain" id="PRO_5032448297" description="SH3b domain-containing protein" evidence="1">
    <location>
        <begin position="25"/>
        <end position="269"/>
    </location>
</feature>
<gene>
    <name evidence="3" type="ORF">GGR25_000731</name>
</gene>
<organism evidence="3 4">
    <name type="scientific">Kaistia hirudinis</name>
    <dbReference type="NCBI Taxonomy" id="1293440"/>
    <lineage>
        <taxon>Bacteria</taxon>
        <taxon>Pseudomonadati</taxon>
        <taxon>Pseudomonadota</taxon>
        <taxon>Alphaproteobacteria</taxon>
        <taxon>Hyphomicrobiales</taxon>
        <taxon>Kaistiaceae</taxon>
        <taxon>Kaistia</taxon>
    </lineage>
</organism>
<dbReference type="Proteomes" id="UP000553963">
    <property type="component" value="Unassembled WGS sequence"/>
</dbReference>
<sequence length="269" mass="28355">MIRSCTFVLALAPLLAFGATAAAADPKPYQPLTVTYDAAGANDPELKTFIQSLQDAVDSNDVATLKAAVAPDLKIYTPLIGFPEEKASPALANPDKRPGDERLDQAAALTTSADTDYSREDLDSLIVDLFGMALQPKTIGKSPTAENALCSPAEAIFDRQKALDIATAADVPPGNLWILSEQTAFHEKPTTSSPVLETLPAGTIVPFLEGSVEDNSAEQSDEDWYSVVLPSGKVGYGANDSSLAFQAVSVCYGKVEDHWAVTAVIVPGV</sequence>
<evidence type="ECO:0000313" key="4">
    <source>
        <dbReference type="Proteomes" id="UP000553963"/>
    </source>
</evidence>
<evidence type="ECO:0000259" key="2">
    <source>
        <dbReference type="Pfam" id="PF08239"/>
    </source>
</evidence>
<reference evidence="3 4" key="1">
    <citation type="submission" date="2020-08" db="EMBL/GenBank/DDBJ databases">
        <title>Genomic Encyclopedia of Type Strains, Phase IV (KMG-IV): sequencing the most valuable type-strain genomes for metagenomic binning, comparative biology and taxonomic classification.</title>
        <authorList>
            <person name="Goeker M."/>
        </authorList>
    </citation>
    <scope>NUCLEOTIDE SEQUENCE [LARGE SCALE GENOMIC DNA]</scope>
    <source>
        <strain evidence="3 4">DSM 25966</strain>
    </source>
</reference>
<dbReference type="Pfam" id="PF08239">
    <property type="entry name" value="SH3_3"/>
    <property type="match status" value="1"/>
</dbReference>
<dbReference type="EMBL" id="JACIDS010000001">
    <property type="protein sequence ID" value="MBB3929712.1"/>
    <property type="molecule type" value="Genomic_DNA"/>
</dbReference>
<evidence type="ECO:0000256" key="1">
    <source>
        <dbReference type="SAM" id="SignalP"/>
    </source>
</evidence>
<accession>A0A840AJH3</accession>
<dbReference type="Gene3D" id="2.30.30.40">
    <property type="entry name" value="SH3 Domains"/>
    <property type="match status" value="1"/>
</dbReference>
<feature type="domain" description="SH3b" evidence="2">
    <location>
        <begin position="186"/>
        <end position="240"/>
    </location>
</feature>
<name>A0A840AJH3_9HYPH</name>
<dbReference type="InterPro" id="IPR003646">
    <property type="entry name" value="SH3-like_bac-type"/>
</dbReference>
<dbReference type="RefSeq" id="WP_183397341.1">
    <property type="nucleotide sequence ID" value="NZ_JACIDS010000001.1"/>
</dbReference>
<keyword evidence="1" id="KW-0732">Signal</keyword>
<protein>
    <recommendedName>
        <fullName evidence="2">SH3b domain-containing protein</fullName>
    </recommendedName>
</protein>
<feature type="signal peptide" evidence="1">
    <location>
        <begin position="1"/>
        <end position="24"/>
    </location>
</feature>